<accession>A0A8I2YVZ3</accession>
<feature type="region of interest" description="Disordered" evidence="1">
    <location>
        <begin position="33"/>
        <end position="57"/>
    </location>
</feature>
<comment type="caution">
    <text evidence="2">The sequence shown here is derived from an EMBL/GenBank/DDBJ whole genome shotgun (WGS) entry which is preliminary data.</text>
</comment>
<dbReference type="AlphaFoldDB" id="A0A8I2YVZ3"/>
<dbReference type="OrthoDB" id="46529at2759"/>
<dbReference type="EMBL" id="JAGFBS010000005">
    <property type="protein sequence ID" value="KAG6379406.1"/>
    <property type="molecule type" value="Genomic_DNA"/>
</dbReference>
<organism evidence="2 3">
    <name type="scientific">Boletus reticuloceps</name>
    <dbReference type="NCBI Taxonomy" id="495285"/>
    <lineage>
        <taxon>Eukaryota</taxon>
        <taxon>Fungi</taxon>
        <taxon>Dikarya</taxon>
        <taxon>Basidiomycota</taxon>
        <taxon>Agaricomycotina</taxon>
        <taxon>Agaricomycetes</taxon>
        <taxon>Agaricomycetidae</taxon>
        <taxon>Boletales</taxon>
        <taxon>Boletineae</taxon>
        <taxon>Boletaceae</taxon>
        <taxon>Boletoideae</taxon>
        <taxon>Boletus</taxon>
    </lineage>
</organism>
<dbReference type="Proteomes" id="UP000683000">
    <property type="component" value="Unassembled WGS sequence"/>
</dbReference>
<feature type="compositionally biased region" description="Basic and acidic residues" evidence="1">
    <location>
        <begin position="43"/>
        <end position="57"/>
    </location>
</feature>
<evidence type="ECO:0000313" key="2">
    <source>
        <dbReference type="EMBL" id="KAG6379406.1"/>
    </source>
</evidence>
<keyword evidence="3" id="KW-1185">Reference proteome</keyword>
<reference evidence="2" key="1">
    <citation type="submission" date="2021-03" db="EMBL/GenBank/DDBJ databases">
        <title>Evolutionary innovations through gain and loss of genes in the ectomycorrhizal Boletales.</title>
        <authorList>
            <person name="Wu G."/>
            <person name="Miyauchi S."/>
            <person name="Morin E."/>
            <person name="Yang Z.-L."/>
            <person name="Xu J."/>
            <person name="Martin F.M."/>
        </authorList>
    </citation>
    <scope>NUCLEOTIDE SEQUENCE</scope>
    <source>
        <strain evidence="2">BR01</strain>
    </source>
</reference>
<sequence>MSPGKNLAYTRVDFINESGDLVAYGTHTKYVGKSSSDPNNVKFSEDGDKVIEGADIE</sequence>
<feature type="compositionally biased region" description="Polar residues" evidence="1">
    <location>
        <begin position="33"/>
        <end position="42"/>
    </location>
</feature>
<evidence type="ECO:0000313" key="3">
    <source>
        <dbReference type="Proteomes" id="UP000683000"/>
    </source>
</evidence>
<protein>
    <submittedName>
        <fullName evidence="2">Uncharacterized protein</fullName>
    </submittedName>
</protein>
<dbReference type="Gene3D" id="3.10.129.10">
    <property type="entry name" value="Hotdog Thioesterase"/>
    <property type="match status" value="1"/>
</dbReference>
<gene>
    <name evidence="2" type="ORF">JVT61DRAFT_11874</name>
</gene>
<name>A0A8I2YVZ3_9AGAM</name>
<evidence type="ECO:0000256" key="1">
    <source>
        <dbReference type="SAM" id="MobiDB-lite"/>
    </source>
</evidence>
<proteinExistence type="predicted"/>